<evidence type="ECO:0000256" key="2">
    <source>
        <dbReference type="ARBA" id="ARBA00010617"/>
    </source>
</evidence>
<comment type="cofactor">
    <cofactor evidence="1 3">
        <name>heme</name>
        <dbReference type="ChEBI" id="CHEBI:30413"/>
    </cofactor>
</comment>
<dbReference type="InterPro" id="IPR050121">
    <property type="entry name" value="Cytochrome_P450_monoxygenase"/>
</dbReference>
<protein>
    <submittedName>
        <fullName evidence="6">Cytochrome P450</fullName>
    </submittedName>
</protein>
<keyword evidence="3 4" id="KW-0349">Heme</keyword>
<dbReference type="InterPro" id="IPR002401">
    <property type="entry name" value="Cyt_P450_E_grp-I"/>
</dbReference>
<dbReference type="CDD" id="cd11053">
    <property type="entry name" value="CYP110-like"/>
    <property type="match status" value="1"/>
</dbReference>
<dbReference type="EMBL" id="CP094970">
    <property type="protein sequence ID" value="UYM07026.1"/>
    <property type="molecule type" value="Genomic_DNA"/>
</dbReference>
<dbReference type="AlphaFoldDB" id="A0AA46TKM5"/>
<keyword evidence="7" id="KW-1185">Reference proteome</keyword>
<keyword evidence="3 4" id="KW-0408">Iron</keyword>
<keyword evidence="3 4" id="KW-0479">Metal-binding</keyword>
<gene>
    <name evidence="6" type="ORF">L0C25_08100</name>
</gene>
<evidence type="ECO:0000313" key="7">
    <source>
        <dbReference type="Proteomes" id="UP001164390"/>
    </source>
</evidence>
<sequence length="461" mass="51739">MTAVQASRDAQLPPGPKLPWFVQTIALMRARTRFVPAMHRRYGDLFTLRVPPGGRALVFLNRPEHIKQVFAGDPTTFHAGEGNAILGPVMGEHSVLLTDEDVHMRARKLLMPAFNGAALRSYEALVASLAKREVDTWESGQTLVTLDRMNALTLEIIMQVVFGVTDERRLAELRPLVNRTVNIGPLILLGWAYPQLQKRRPWSAYLANQTALNEVLYAEIAERRRATDLAERSDVLSRLLLVGADGDADHEPSSGEERARNERVDERDQRALSDAELRDQLVTLLLAGHETTASALSWTIHELAMNRDVQRRARTAADNGDLKYLEAVLKEGMRVHPIIDQVARMLTEDTTVAGSRLPAGTTVTPSIRLAHLREQNHPDPYRFRPERFLDNEIAPNTWLPFGGGVRRCIGAGFSLMEGTAVLREVLQRYELTMTERKPERTRIRNITCVPKGKARVVVTAR</sequence>
<dbReference type="PRINTS" id="PR00463">
    <property type="entry name" value="EP450I"/>
</dbReference>
<dbReference type="InterPro" id="IPR036396">
    <property type="entry name" value="Cyt_P450_sf"/>
</dbReference>
<dbReference type="Gene3D" id="1.10.630.10">
    <property type="entry name" value="Cytochrome P450"/>
    <property type="match status" value="1"/>
</dbReference>
<dbReference type="PANTHER" id="PTHR24305">
    <property type="entry name" value="CYTOCHROME P450"/>
    <property type="match status" value="1"/>
</dbReference>
<feature type="region of interest" description="Disordered" evidence="5">
    <location>
        <begin position="246"/>
        <end position="270"/>
    </location>
</feature>
<evidence type="ECO:0000256" key="4">
    <source>
        <dbReference type="RuleBase" id="RU000461"/>
    </source>
</evidence>
<dbReference type="InterPro" id="IPR001128">
    <property type="entry name" value="Cyt_P450"/>
</dbReference>
<dbReference type="GO" id="GO:0016705">
    <property type="term" value="F:oxidoreductase activity, acting on paired donors, with incorporation or reduction of molecular oxygen"/>
    <property type="evidence" value="ECO:0007669"/>
    <property type="project" value="InterPro"/>
</dbReference>
<evidence type="ECO:0000313" key="6">
    <source>
        <dbReference type="EMBL" id="UYM07026.1"/>
    </source>
</evidence>
<evidence type="ECO:0000256" key="3">
    <source>
        <dbReference type="PIRSR" id="PIRSR602401-1"/>
    </source>
</evidence>
<dbReference type="KEGG" id="sgrg:L0C25_08100"/>
<evidence type="ECO:0000256" key="5">
    <source>
        <dbReference type="SAM" id="MobiDB-lite"/>
    </source>
</evidence>
<reference evidence="6" key="1">
    <citation type="submission" date="2022-01" db="EMBL/GenBank/DDBJ databases">
        <title>Nocardioidaceae gen. sp. A5X3R13.</title>
        <authorList>
            <person name="Lopez Marin M.A."/>
            <person name="Uhlik O."/>
        </authorList>
    </citation>
    <scope>NUCLEOTIDE SEQUENCE</scope>
    <source>
        <strain evidence="6">A5X3R13</strain>
    </source>
</reference>
<dbReference type="Proteomes" id="UP001164390">
    <property type="component" value="Chromosome"/>
</dbReference>
<organism evidence="6 7">
    <name type="scientific">Solicola gregarius</name>
    <dbReference type="NCBI Taxonomy" id="2908642"/>
    <lineage>
        <taxon>Bacteria</taxon>
        <taxon>Bacillati</taxon>
        <taxon>Actinomycetota</taxon>
        <taxon>Actinomycetes</taxon>
        <taxon>Propionibacteriales</taxon>
        <taxon>Nocardioidaceae</taxon>
        <taxon>Solicola</taxon>
    </lineage>
</organism>
<dbReference type="SUPFAM" id="SSF48264">
    <property type="entry name" value="Cytochrome P450"/>
    <property type="match status" value="1"/>
</dbReference>
<dbReference type="PRINTS" id="PR00385">
    <property type="entry name" value="P450"/>
</dbReference>
<keyword evidence="4" id="KW-0503">Monooxygenase</keyword>
<proteinExistence type="inferred from homology"/>
<dbReference type="GO" id="GO:0020037">
    <property type="term" value="F:heme binding"/>
    <property type="evidence" value="ECO:0007669"/>
    <property type="project" value="InterPro"/>
</dbReference>
<evidence type="ECO:0000256" key="1">
    <source>
        <dbReference type="ARBA" id="ARBA00001971"/>
    </source>
</evidence>
<dbReference type="PANTHER" id="PTHR24305:SF166">
    <property type="entry name" value="CYTOCHROME P450 12A4, MITOCHONDRIAL-RELATED"/>
    <property type="match status" value="1"/>
</dbReference>
<keyword evidence="4" id="KW-0560">Oxidoreductase</keyword>
<comment type="similarity">
    <text evidence="2 4">Belongs to the cytochrome P450 family.</text>
</comment>
<dbReference type="Pfam" id="PF00067">
    <property type="entry name" value="p450"/>
    <property type="match status" value="1"/>
</dbReference>
<dbReference type="GO" id="GO:0005506">
    <property type="term" value="F:iron ion binding"/>
    <property type="evidence" value="ECO:0007669"/>
    <property type="project" value="InterPro"/>
</dbReference>
<name>A0AA46TKM5_9ACTN</name>
<dbReference type="InterPro" id="IPR017972">
    <property type="entry name" value="Cyt_P450_CS"/>
</dbReference>
<dbReference type="PROSITE" id="PS00086">
    <property type="entry name" value="CYTOCHROME_P450"/>
    <property type="match status" value="1"/>
</dbReference>
<dbReference type="GO" id="GO:0004497">
    <property type="term" value="F:monooxygenase activity"/>
    <property type="evidence" value="ECO:0007669"/>
    <property type="project" value="UniProtKB-KW"/>
</dbReference>
<accession>A0AA46TKM5</accession>
<feature type="binding site" description="axial binding residue" evidence="3">
    <location>
        <position position="408"/>
    </location>
    <ligand>
        <name>heme</name>
        <dbReference type="ChEBI" id="CHEBI:30413"/>
    </ligand>
    <ligandPart>
        <name>Fe</name>
        <dbReference type="ChEBI" id="CHEBI:18248"/>
    </ligandPart>
</feature>
<dbReference type="RefSeq" id="WP_271635970.1">
    <property type="nucleotide sequence ID" value="NZ_CP094970.1"/>
</dbReference>
<feature type="compositionally biased region" description="Basic and acidic residues" evidence="5">
    <location>
        <begin position="247"/>
        <end position="270"/>
    </location>
</feature>